<dbReference type="SUPFAM" id="SSF53041">
    <property type="entry name" value="Resolvase-like"/>
    <property type="match status" value="1"/>
</dbReference>
<dbReference type="Pfam" id="PF07508">
    <property type="entry name" value="Recombinase"/>
    <property type="match status" value="1"/>
</dbReference>
<dbReference type="InterPro" id="IPR011109">
    <property type="entry name" value="DNA_bind_recombinase_dom"/>
</dbReference>
<comment type="caution">
    <text evidence="3">The sequence shown here is derived from an EMBL/GenBank/DDBJ whole genome shotgun (WGS) entry which is preliminary data.</text>
</comment>
<dbReference type="SMART" id="SM00857">
    <property type="entry name" value="Resolvase"/>
    <property type="match status" value="1"/>
</dbReference>
<name>A0A098TQ06_9CYAN</name>
<accession>A0A098TQ06</accession>
<dbReference type="EMBL" id="JJML01000002">
    <property type="protein sequence ID" value="KGF73957.1"/>
    <property type="molecule type" value="Genomic_DNA"/>
</dbReference>
<dbReference type="RefSeq" id="WP_036530606.1">
    <property type="nucleotide sequence ID" value="NZ_JJML01000002.1"/>
</dbReference>
<dbReference type="InterPro" id="IPR025827">
    <property type="entry name" value="Zn_ribbon_recom_dom"/>
</dbReference>
<dbReference type="Gene3D" id="3.40.50.1390">
    <property type="entry name" value="Resolvase, N-terminal catalytic domain"/>
    <property type="match status" value="1"/>
</dbReference>
<dbReference type="InterPro" id="IPR006119">
    <property type="entry name" value="Resolv_N"/>
</dbReference>
<dbReference type="PANTHER" id="PTHR30461:SF26">
    <property type="entry name" value="RESOLVASE HOMOLOG YNEB"/>
    <property type="match status" value="1"/>
</dbReference>
<gene>
    <name evidence="3" type="ORF">DO97_06390</name>
</gene>
<keyword evidence="4" id="KW-1185">Reference proteome</keyword>
<sequence>MRIIAYLYTDSLLEPQPDHDLWGWEIDRVYQDLSVRKPSPHRELRPQFQQLLTDAQVEAADYLLIRRLEELGTSLQQVSDRLSELTVLGIQVITTEQNYPLATPASDPSLGAIAIDSSAAIAATDQRVSLLKLLQEVQRQQRSRQIRQGHARNRLKAIPPPGRAPYGYRRGKERYALDRNAATVVKDFFEHFLLYGSLRGAVRYLDQQHGKKISVSTAHRWLTNPVYRGDLAYHNGQTLSNTHVPILSREEAAQVDRLLRRNRRLPPRTASAPRSLAGLVICAACQSPMTITRVTAPRRVQEYLYLRPTRCPQQPRCGSLVYDQVLEQTIQVICRDLPLAVAGGPLPDMEGIKQGLVGAIAQKEGVLDQIPDLVHTGVLDSETAELRVYKLRTEISQLQAQMAQLPPVNLQALAQTVSIPRFWLDLSEAERRFYFREFIRQIEILREPQQVLVRLSFIFG</sequence>
<dbReference type="PANTHER" id="PTHR30461">
    <property type="entry name" value="DNA-INVERTASE FROM LAMBDOID PROPHAGE"/>
    <property type="match status" value="1"/>
</dbReference>
<reference evidence="3 4" key="1">
    <citation type="journal article" date="2014" name="Mol. Ecol.">
        <title>Evolution of Synechococcus.</title>
        <authorList>
            <person name="Dvorak P."/>
            <person name="Casamatta D."/>
            <person name="Hasler P."/>
            <person name="Poulickova A."/>
            <person name="Ondrej V."/>
            <person name="Sanges R."/>
        </authorList>
    </citation>
    <scope>NUCLEOTIDE SEQUENCE [LARGE SCALE GENOMIC DNA]</scope>
    <source>
        <strain evidence="3 4">CAUP A 1101</strain>
    </source>
</reference>
<dbReference type="OrthoDB" id="445127at2"/>
<evidence type="ECO:0000256" key="1">
    <source>
        <dbReference type="ARBA" id="ARBA00009913"/>
    </source>
</evidence>
<evidence type="ECO:0000259" key="2">
    <source>
        <dbReference type="PROSITE" id="PS51737"/>
    </source>
</evidence>
<organism evidence="3 4">
    <name type="scientific">Neosynechococcus sphagnicola sy1</name>
    <dbReference type="NCBI Taxonomy" id="1497020"/>
    <lineage>
        <taxon>Bacteria</taxon>
        <taxon>Bacillati</taxon>
        <taxon>Cyanobacteriota</taxon>
        <taxon>Cyanophyceae</taxon>
        <taxon>Neosynechococcales</taxon>
        <taxon>Neosynechococcaceae</taxon>
        <taxon>Neosynechococcus</taxon>
    </lineage>
</organism>
<dbReference type="Pfam" id="PF00239">
    <property type="entry name" value="Resolvase"/>
    <property type="match status" value="1"/>
</dbReference>
<comment type="similarity">
    <text evidence="1">Belongs to the site-specific recombinase resolvase family.</text>
</comment>
<protein>
    <submittedName>
        <fullName evidence="3">Recombinase</fullName>
    </submittedName>
</protein>
<dbReference type="InterPro" id="IPR050639">
    <property type="entry name" value="SSR_resolvase"/>
</dbReference>
<dbReference type="Proteomes" id="UP000030170">
    <property type="component" value="Unassembled WGS sequence"/>
</dbReference>
<dbReference type="STRING" id="1497020.DO97_06390"/>
<dbReference type="PROSITE" id="PS51737">
    <property type="entry name" value="RECOMBINASE_DNA_BIND"/>
    <property type="match status" value="1"/>
</dbReference>
<proteinExistence type="inferred from homology"/>
<dbReference type="InterPro" id="IPR038109">
    <property type="entry name" value="DNA_bind_recomb_sf"/>
</dbReference>
<dbReference type="GO" id="GO:0003677">
    <property type="term" value="F:DNA binding"/>
    <property type="evidence" value="ECO:0007669"/>
    <property type="project" value="InterPro"/>
</dbReference>
<dbReference type="AlphaFoldDB" id="A0A098TQ06"/>
<dbReference type="Pfam" id="PF13408">
    <property type="entry name" value="Zn_ribbon_recom"/>
    <property type="match status" value="1"/>
</dbReference>
<evidence type="ECO:0000313" key="3">
    <source>
        <dbReference type="EMBL" id="KGF73957.1"/>
    </source>
</evidence>
<dbReference type="Gene3D" id="3.90.1750.20">
    <property type="entry name" value="Putative Large Serine Recombinase, Chain B, Domain 2"/>
    <property type="match status" value="1"/>
</dbReference>
<feature type="domain" description="Recombinase" evidence="2">
    <location>
        <begin position="165"/>
        <end position="265"/>
    </location>
</feature>
<dbReference type="InterPro" id="IPR036162">
    <property type="entry name" value="Resolvase-like_N_sf"/>
</dbReference>
<dbReference type="GO" id="GO:0000150">
    <property type="term" value="F:DNA strand exchange activity"/>
    <property type="evidence" value="ECO:0007669"/>
    <property type="project" value="InterPro"/>
</dbReference>
<evidence type="ECO:0000313" key="4">
    <source>
        <dbReference type="Proteomes" id="UP000030170"/>
    </source>
</evidence>